<keyword evidence="2" id="KW-1185">Reference proteome</keyword>
<gene>
    <name evidence="1" type="ORF">BDN72DRAFT_904370</name>
</gene>
<dbReference type="Proteomes" id="UP000308600">
    <property type="component" value="Unassembled WGS sequence"/>
</dbReference>
<proteinExistence type="predicted"/>
<evidence type="ECO:0000313" key="2">
    <source>
        <dbReference type="Proteomes" id="UP000308600"/>
    </source>
</evidence>
<organism evidence="1 2">
    <name type="scientific">Pluteus cervinus</name>
    <dbReference type="NCBI Taxonomy" id="181527"/>
    <lineage>
        <taxon>Eukaryota</taxon>
        <taxon>Fungi</taxon>
        <taxon>Dikarya</taxon>
        <taxon>Basidiomycota</taxon>
        <taxon>Agaricomycotina</taxon>
        <taxon>Agaricomycetes</taxon>
        <taxon>Agaricomycetidae</taxon>
        <taxon>Agaricales</taxon>
        <taxon>Pluteineae</taxon>
        <taxon>Pluteaceae</taxon>
        <taxon>Pluteus</taxon>
    </lineage>
</organism>
<dbReference type="EMBL" id="ML208691">
    <property type="protein sequence ID" value="TFK61139.1"/>
    <property type="molecule type" value="Genomic_DNA"/>
</dbReference>
<evidence type="ECO:0000313" key="1">
    <source>
        <dbReference type="EMBL" id="TFK61139.1"/>
    </source>
</evidence>
<sequence>MDAVTSLPPELWLLIFQLLPIDDIKRMMLVHSVFHGYSQPFLWQTLTLCTLSKRHISKAEAIIRSDPIRALHVKHLRLIPSNYESETPNVGDPDTTPTNLWVCQGWRHALENTTQLFPSFDHLRISWASQRTAGQVAPLLNEIQKLTVVTWFFEDVTPPIKPYLALWKALFPGLSQLRVLDLTFKSSTAISLFSAVFRGALFHRLETINLDLIVGPRHPEWDNRFEETIRAIVDMGRSSLRSLTVATSSALTWGYEFSYASLFSAFGVLPHLLHFDFSYLGDGWEVRDNGFITQFLDNHRSTLSRVGLFIPAPNHLPLLEPTYEFHPGDTLKGKLVSLHLVSNIGDPFTPTGLRPYAETLTTLVLETMWNNPSCGFCYPEVLKLISSLDVPSHGVLLRKLQIPIVNLSPEIFDLVSSNLDNLDTLGLAYHFLVGDKDCRDEDEPAFRGEMGHRSFRDWGLQHVYARRLKMKLPGDEERDSQLSQFIASRIPSVRRVGPIDWSDVAIRNDYSL</sequence>
<reference evidence="1 2" key="1">
    <citation type="journal article" date="2019" name="Nat. Ecol. Evol.">
        <title>Megaphylogeny resolves global patterns of mushroom evolution.</title>
        <authorList>
            <person name="Varga T."/>
            <person name="Krizsan K."/>
            <person name="Foldi C."/>
            <person name="Dima B."/>
            <person name="Sanchez-Garcia M."/>
            <person name="Sanchez-Ramirez S."/>
            <person name="Szollosi G.J."/>
            <person name="Szarkandi J.G."/>
            <person name="Papp V."/>
            <person name="Albert L."/>
            <person name="Andreopoulos W."/>
            <person name="Angelini C."/>
            <person name="Antonin V."/>
            <person name="Barry K.W."/>
            <person name="Bougher N.L."/>
            <person name="Buchanan P."/>
            <person name="Buyck B."/>
            <person name="Bense V."/>
            <person name="Catcheside P."/>
            <person name="Chovatia M."/>
            <person name="Cooper J."/>
            <person name="Damon W."/>
            <person name="Desjardin D."/>
            <person name="Finy P."/>
            <person name="Geml J."/>
            <person name="Haridas S."/>
            <person name="Hughes K."/>
            <person name="Justo A."/>
            <person name="Karasinski D."/>
            <person name="Kautmanova I."/>
            <person name="Kiss B."/>
            <person name="Kocsube S."/>
            <person name="Kotiranta H."/>
            <person name="LaButti K.M."/>
            <person name="Lechner B.E."/>
            <person name="Liimatainen K."/>
            <person name="Lipzen A."/>
            <person name="Lukacs Z."/>
            <person name="Mihaltcheva S."/>
            <person name="Morgado L.N."/>
            <person name="Niskanen T."/>
            <person name="Noordeloos M.E."/>
            <person name="Ohm R.A."/>
            <person name="Ortiz-Santana B."/>
            <person name="Ovrebo C."/>
            <person name="Racz N."/>
            <person name="Riley R."/>
            <person name="Savchenko A."/>
            <person name="Shiryaev A."/>
            <person name="Soop K."/>
            <person name="Spirin V."/>
            <person name="Szebenyi C."/>
            <person name="Tomsovsky M."/>
            <person name="Tulloss R.E."/>
            <person name="Uehling J."/>
            <person name="Grigoriev I.V."/>
            <person name="Vagvolgyi C."/>
            <person name="Papp T."/>
            <person name="Martin F.M."/>
            <person name="Miettinen O."/>
            <person name="Hibbett D.S."/>
            <person name="Nagy L.G."/>
        </authorList>
    </citation>
    <scope>NUCLEOTIDE SEQUENCE [LARGE SCALE GENOMIC DNA]</scope>
    <source>
        <strain evidence="1 2">NL-1719</strain>
    </source>
</reference>
<accession>A0ACD3A6X0</accession>
<protein>
    <submittedName>
        <fullName evidence="1">Uncharacterized protein</fullName>
    </submittedName>
</protein>
<name>A0ACD3A6X0_9AGAR</name>